<protein>
    <submittedName>
        <fullName evidence="1">Uncharacterized protein</fullName>
    </submittedName>
</protein>
<accession>A0A6H1ZS45</accession>
<evidence type="ECO:0000313" key="1">
    <source>
        <dbReference type="EMBL" id="QJA50299.1"/>
    </source>
</evidence>
<name>A0A6H1ZS45_9ZZZZ</name>
<dbReference type="EMBL" id="MT144186">
    <property type="protein sequence ID" value="QJA50299.1"/>
    <property type="molecule type" value="Genomic_DNA"/>
</dbReference>
<proteinExistence type="predicted"/>
<dbReference type="AlphaFoldDB" id="A0A6H1ZS45"/>
<sequence length="77" mass="9263">MEIDVNDAKRDNELTRRAILEDQAFDRKSEQFHRGQKELRPGRNFLWNTFRYKTRKDLDNFRRNFDLTFPGAPGVGF</sequence>
<reference evidence="1" key="1">
    <citation type="submission" date="2020-03" db="EMBL/GenBank/DDBJ databases">
        <title>The deep terrestrial virosphere.</title>
        <authorList>
            <person name="Holmfeldt K."/>
            <person name="Nilsson E."/>
            <person name="Simone D."/>
            <person name="Lopez-Fernandez M."/>
            <person name="Wu X."/>
            <person name="de Brujin I."/>
            <person name="Lundin D."/>
            <person name="Andersson A."/>
            <person name="Bertilsson S."/>
            <person name="Dopson M."/>
        </authorList>
    </citation>
    <scope>NUCLEOTIDE SEQUENCE</scope>
    <source>
        <strain evidence="1">TM448A01694</strain>
    </source>
</reference>
<gene>
    <name evidence="1" type="ORF">TM448A01694_0013</name>
</gene>
<organism evidence="1">
    <name type="scientific">viral metagenome</name>
    <dbReference type="NCBI Taxonomy" id="1070528"/>
    <lineage>
        <taxon>unclassified sequences</taxon>
        <taxon>metagenomes</taxon>
        <taxon>organismal metagenomes</taxon>
    </lineage>
</organism>